<dbReference type="Proteomes" id="UP000282957">
    <property type="component" value="Unassembled WGS sequence"/>
</dbReference>
<evidence type="ECO:0000313" key="2">
    <source>
        <dbReference type="Proteomes" id="UP000282957"/>
    </source>
</evidence>
<name>A0A437M132_9PROT</name>
<gene>
    <name evidence="1" type="ORF">EOD42_22245</name>
</gene>
<comment type="caution">
    <text evidence="1">The sequence shown here is derived from an EMBL/GenBank/DDBJ whole genome shotgun (WGS) entry which is preliminary data.</text>
</comment>
<protein>
    <submittedName>
        <fullName evidence="1">Uncharacterized protein</fullName>
    </submittedName>
</protein>
<dbReference type="EMBL" id="SACL01000011">
    <property type="protein sequence ID" value="RVT91378.1"/>
    <property type="molecule type" value="Genomic_DNA"/>
</dbReference>
<sequence>MTTENSTAPAAEPGAEPILPPVLDAEGRLMLRMVQHWIEGVHAEPTTFVPQAWEARMTRLQELHAVLYSKLAPEIRLRDSVLATMTHFMARPEQMGAPYDAWLAVTQQMLAQLVHELGGEIGAYLAATEQQAKVQ</sequence>
<accession>A0A437M132</accession>
<organism evidence="1 2">
    <name type="scientific">Rhodovarius crocodyli</name>
    <dbReference type="NCBI Taxonomy" id="1979269"/>
    <lineage>
        <taxon>Bacteria</taxon>
        <taxon>Pseudomonadati</taxon>
        <taxon>Pseudomonadota</taxon>
        <taxon>Alphaproteobacteria</taxon>
        <taxon>Acetobacterales</taxon>
        <taxon>Roseomonadaceae</taxon>
        <taxon>Rhodovarius</taxon>
    </lineage>
</organism>
<dbReference type="RefSeq" id="WP_127789795.1">
    <property type="nucleotide sequence ID" value="NZ_SACL01000011.1"/>
</dbReference>
<keyword evidence="2" id="KW-1185">Reference proteome</keyword>
<dbReference type="AlphaFoldDB" id="A0A437M132"/>
<proteinExistence type="predicted"/>
<evidence type="ECO:0000313" key="1">
    <source>
        <dbReference type="EMBL" id="RVT91378.1"/>
    </source>
</evidence>
<reference evidence="1 2" key="1">
    <citation type="submission" date="2019-01" db="EMBL/GenBank/DDBJ databases">
        <authorList>
            <person name="Chen W.-M."/>
        </authorList>
    </citation>
    <scope>NUCLEOTIDE SEQUENCE [LARGE SCALE GENOMIC DNA]</scope>
    <source>
        <strain evidence="1 2">CCP-6</strain>
    </source>
</reference>